<comment type="similarity">
    <text evidence="14">Belongs to the SLC12A transporter family. K/Cl co-transporter subfamily.</text>
</comment>
<dbReference type="InterPro" id="IPR004842">
    <property type="entry name" value="SLC12A_fam"/>
</dbReference>
<dbReference type="InterPro" id="IPR018491">
    <property type="entry name" value="SLC12_C"/>
</dbReference>
<proteinExistence type="inferred from homology"/>
<feature type="transmembrane region" description="Helical" evidence="17">
    <location>
        <begin position="462"/>
        <end position="483"/>
    </location>
</feature>
<keyword evidence="3" id="KW-1003">Cell membrane</keyword>
<dbReference type="GO" id="GO:0045202">
    <property type="term" value="C:synapse"/>
    <property type="evidence" value="ECO:0007669"/>
    <property type="project" value="GOC"/>
</dbReference>
<dbReference type="GO" id="GO:0007268">
    <property type="term" value="P:chemical synaptic transmission"/>
    <property type="evidence" value="ECO:0007669"/>
    <property type="project" value="TreeGrafter"/>
</dbReference>
<dbReference type="PANTHER" id="PTHR11827:SF73">
    <property type="entry name" value="KAZACHOC, ISOFORM G"/>
    <property type="match status" value="1"/>
</dbReference>
<evidence type="ECO:0000256" key="6">
    <source>
        <dbReference type="ARBA" id="ARBA00022692"/>
    </source>
</evidence>
<feature type="region of interest" description="Disordered" evidence="16">
    <location>
        <begin position="823"/>
        <end position="852"/>
    </location>
</feature>
<dbReference type="HOGENOM" id="CLU_001883_1_2_1"/>
<feature type="compositionally biased region" description="Polar residues" evidence="16">
    <location>
        <begin position="823"/>
        <end position="835"/>
    </location>
</feature>
<comment type="subcellular location">
    <subcellularLocation>
        <location evidence="1">Cell membrane</location>
        <topology evidence="1">Multi-pass membrane protein</topology>
    </subcellularLocation>
</comment>
<feature type="transmembrane region" description="Helical" evidence="17">
    <location>
        <begin position="98"/>
        <end position="119"/>
    </location>
</feature>
<evidence type="ECO:0000256" key="7">
    <source>
        <dbReference type="ARBA" id="ARBA00022847"/>
    </source>
</evidence>
<dbReference type="Pfam" id="PF03522">
    <property type="entry name" value="SLC12"/>
    <property type="match status" value="2"/>
</dbReference>
<keyword evidence="7" id="KW-0769">Symport</keyword>
<evidence type="ECO:0000256" key="4">
    <source>
        <dbReference type="ARBA" id="ARBA00022538"/>
    </source>
</evidence>
<dbReference type="PRINTS" id="PR01081">
    <property type="entry name" value="KCLTRNSPORT"/>
</dbReference>
<keyword evidence="5" id="KW-0597">Phosphoprotein</keyword>
<dbReference type="EMBL" id="KB310317">
    <property type="protein sequence ID" value="ELT91939.1"/>
    <property type="molecule type" value="Genomic_DNA"/>
</dbReference>
<evidence type="ECO:0000256" key="1">
    <source>
        <dbReference type="ARBA" id="ARBA00004651"/>
    </source>
</evidence>
<evidence type="ECO:0000256" key="15">
    <source>
        <dbReference type="ARBA" id="ARBA00047825"/>
    </source>
</evidence>
<feature type="transmembrane region" description="Helical" evidence="17">
    <location>
        <begin position="131"/>
        <end position="151"/>
    </location>
</feature>
<feature type="non-terminal residue" evidence="20">
    <location>
        <position position="1"/>
    </location>
</feature>
<dbReference type="Gene3D" id="1.20.1740.10">
    <property type="entry name" value="Amino acid/polyamine transporter I"/>
    <property type="match status" value="1"/>
</dbReference>
<protein>
    <recommendedName>
        <fullName evidence="21">Amino acid permease/ SLC12A domain-containing protein</fullName>
    </recommendedName>
</protein>
<feature type="domain" description="Amino acid permease/ SLC12A" evidence="18">
    <location>
        <begin position="7"/>
        <end position="176"/>
    </location>
</feature>
<evidence type="ECO:0000256" key="16">
    <source>
        <dbReference type="SAM" id="MobiDB-lite"/>
    </source>
</evidence>
<keyword evidence="9 17" id="KW-1133">Transmembrane helix</keyword>
<feature type="domain" description="Amino acid permease/ SLC12A" evidence="18">
    <location>
        <begin position="296"/>
        <end position="577"/>
    </location>
</feature>
<dbReference type="GO" id="GO:0055075">
    <property type="term" value="P:potassium ion homeostasis"/>
    <property type="evidence" value="ECO:0007669"/>
    <property type="project" value="TreeGrafter"/>
</dbReference>
<evidence type="ECO:0008006" key="21">
    <source>
        <dbReference type="Google" id="ProtNLM"/>
    </source>
</evidence>
<gene>
    <name evidence="20" type="ORF">CAPTEDRAFT_143705</name>
</gene>
<dbReference type="AlphaFoldDB" id="R7TDZ3"/>
<dbReference type="GO" id="GO:0006884">
    <property type="term" value="P:cell volume homeostasis"/>
    <property type="evidence" value="ECO:0007669"/>
    <property type="project" value="TreeGrafter"/>
</dbReference>
<feature type="domain" description="SLC12A transporter C-terminal" evidence="19">
    <location>
        <begin position="716"/>
        <end position="781"/>
    </location>
</feature>
<feature type="transmembrane region" description="Helical" evidence="17">
    <location>
        <begin position="38"/>
        <end position="58"/>
    </location>
</feature>
<reference evidence="20" key="1">
    <citation type="journal article" date="2013" name="Nature">
        <title>Insights into bilaterian evolution from three spiralian genomes.</title>
        <authorList>
            <person name="Simakov O."/>
            <person name="Marletaz F."/>
            <person name="Cho S.J."/>
            <person name="Edsinger-Gonzales E."/>
            <person name="Havlak P."/>
            <person name="Hellsten U."/>
            <person name="Kuo D.H."/>
            <person name="Larsson T."/>
            <person name="Lv J."/>
            <person name="Arendt D."/>
            <person name="Savage R."/>
            <person name="Osoegawa K."/>
            <person name="de Jong P."/>
            <person name="Grimwood J."/>
            <person name="Chapman J.A."/>
            <person name="Shapiro H."/>
            <person name="Aerts A."/>
            <person name="Otillar R.P."/>
            <person name="Terry A.Y."/>
            <person name="Boore J.L."/>
            <person name="Grigoriev I.V."/>
            <person name="Lindberg D.R."/>
            <person name="Seaver E.C."/>
            <person name="Weisblat D.A."/>
            <person name="Putnam N.H."/>
            <person name="Rokhsar D.S."/>
        </authorList>
    </citation>
    <scope>NUCLEOTIDE SEQUENCE</scope>
    <source>
        <strain evidence="20">I ESC-2004</strain>
    </source>
</reference>
<accession>R7TDZ3</accession>
<feature type="transmembrane region" description="Helical" evidence="17">
    <location>
        <begin position="6"/>
        <end position="26"/>
    </location>
</feature>
<keyword evidence="2" id="KW-0813">Transport</keyword>
<evidence type="ECO:0000256" key="10">
    <source>
        <dbReference type="ARBA" id="ARBA00023065"/>
    </source>
</evidence>
<keyword evidence="12" id="KW-0325">Glycoprotein</keyword>
<evidence type="ECO:0000259" key="19">
    <source>
        <dbReference type="Pfam" id="PF03522"/>
    </source>
</evidence>
<dbReference type="GO" id="GO:0055064">
    <property type="term" value="P:chloride ion homeostasis"/>
    <property type="evidence" value="ECO:0007669"/>
    <property type="project" value="TreeGrafter"/>
</dbReference>
<dbReference type="OrthoDB" id="2020542at2759"/>
<evidence type="ECO:0000256" key="3">
    <source>
        <dbReference type="ARBA" id="ARBA00022475"/>
    </source>
</evidence>
<feature type="transmembrane region" description="Helical" evidence="17">
    <location>
        <begin position="335"/>
        <end position="357"/>
    </location>
</feature>
<keyword evidence="8" id="KW-0630">Potassium</keyword>
<feature type="transmembrane region" description="Helical" evidence="17">
    <location>
        <begin position="437"/>
        <end position="456"/>
    </location>
</feature>
<evidence type="ECO:0000256" key="2">
    <source>
        <dbReference type="ARBA" id="ARBA00022448"/>
    </source>
</evidence>
<keyword evidence="4" id="KW-0633">Potassium transport</keyword>
<keyword evidence="10" id="KW-0406">Ion transport</keyword>
<evidence type="ECO:0000256" key="11">
    <source>
        <dbReference type="ARBA" id="ARBA00023136"/>
    </source>
</evidence>
<organism evidence="20">
    <name type="scientific">Capitella teleta</name>
    <name type="common">Polychaete worm</name>
    <dbReference type="NCBI Taxonomy" id="283909"/>
    <lineage>
        <taxon>Eukaryota</taxon>
        <taxon>Metazoa</taxon>
        <taxon>Spiralia</taxon>
        <taxon>Lophotrochozoa</taxon>
        <taxon>Annelida</taxon>
        <taxon>Polychaeta</taxon>
        <taxon>Sedentaria</taxon>
        <taxon>Scolecida</taxon>
        <taxon>Capitellidae</taxon>
        <taxon>Capitella</taxon>
    </lineage>
</organism>
<keyword evidence="11 17" id="KW-0472">Membrane</keyword>
<name>R7TDZ3_CAPTE</name>
<dbReference type="GO" id="GO:0015379">
    <property type="term" value="F:potassium:chloride symporter activity"/>
    <property type="evidence" value="ECO:0007669"/>
    <property type="project" value="InterPro"/>
</dbReference>
<evidence type="ECO:0000256" key="17">
    <source>
        <dbReference type="SAM" id="Phobius"/>
    </source>
</evidence>
<dbReference type="InterPro" id="IPR000076">
    <property type="entry name" value="KCL_cotranspt"/>
</dbReference>
<feature type="transmembrane region" description="Helical" evidence="17">
    <location>
        <begin position="495"/>
        <end position="511"/>
    </location>
</feature>
<evidence type="ECO:0000256" key="13">
    <source>
        <dbReference type="ARBA" id="ARBA00023214"/>
    </source>
</evidence>
<feature type="domain" description="SLC12A transporter C-terminal" evidence="19">
    <location>
        <begin position="882"/>
        <end position="948"/>
    </location>
</feature>
<dbReference type="OMA" id="YKYVSWK"/>
<evidence type="ECO:0000256" key="12">
    <source>
        <dbReference type="ARBA" id="ARBA00023180"/>
    </source>
</evidence>
<dbReference type="GO" id="GO:1990573">
    <property type="term" value="P:potassium ion import across plasma membrane"/>
    <property type="evidence" value="ECO:0007669"/>
    <property type="project" value="TreeGrafter"/>
</dbReference>
<dbReference type="InterPro" id="IPR004841">
    <property type="entry name" value="AA-permease/SLC12A_dom"/>
</dbReference>
<dbReference type="GO" id="GO:0005886">
    <property type="term" value="C:plasma membrane"/>
    <property type="evidence" value="ECO:0007669"/>
    <property type="project" value="UniProtKB-SubCell"/>
</dbReference>
<comment type="catalytic activity">
    <reaction evidence="15">
        <text>K(+)(in) + chloride(in) = K(+)(out) + chloride(out)</text>
        <dbReference type="Rhea" id="RHEA:72427"/>
        <dbReference type="ChEBI" id="CHEBI:17996"/>
        <dbReference type="ChEBI" id="CHEBI:29103"/>
    </reaction>
</comment>
<feature type="transmembrane region" description="Helical" evidence="17">
    <location>
        <begin position="157"/>
        <end position="174"/>
    </location>
</feature>
<evidence type="ECO:0000256" key="8">
    <source>
        <dbReference type="ARBA" id="ARBA00022958"/>
    </source>
</evidence>
<evidence type="ECO:0000256" key="9">
    <source>
        <dbReference type="ARBA" id="ARBA00022989"/>
    </source>
</evidence>
<evidence type="ECO:0000259" key="18">
    <source>
        <dbReference type="Pfam" id="PF00324"/>
    </source>
</evidence>
<evidence type="ECO:0000313" key="20">
    <source>
        <dbReference type="EMBL" id="ELT91939.1"/>
    </source>
</evidence>
<sequence>LGAVLGVYLPTIQHIFGVLMFVRLAWIVGHSGFLESFFMVFACCLTTFLTAISMSAIATNGMVQAGGSYFMISRNLGPECGGAVGICFYLANTFATDLYLLGAIEILLQYIAPSLAMFGDIHTNPWNNFRLYGTIAVILLTFVVAVGVRFVQMLAPFSLACVIISVLCIFIGAFQANAETRDVMICLLGDRLLSPVATGAEHLAHAAENATAVLHDVAEGWCTKNSSSDVWNRYCSVVNDTEICDPFFVSSELRYIPGIPGITSGVIMRNLYSQYHEKGEVTPGVQGNQARGEVVSDMSTTFVHLCAIYFPSVTGIMTGSNMSGDLRDPQKSIPIGTILAQLTCSFVYLSFVFFFGATTEGPLLRDKFGHSLGGSLLSSRIAWPSHWVVLVGGFCSTMGAALQCLTSAPRLLQAIARDNIIPFLDVFKVTTKGGEPLRALVLTALIAEGGILIASLDYVAPVIDVFFLMCYGFVNLACAIQTLMKAPSWRPRFKYYHWTLSLLGVVLNLALSFIAGWYFALAAFAVAAFIYKYVEYKGGEKEWGDGIRGLSMSAAQKALLKLDEEDPHTKNWRPQLLVLCKLNSTDFKPKYGRIFNLASQLKAGMGLTVFAAVLHGDYLENSKKSHQCKEAMKQIMKEQKVKGFAKICVCFHRCQTVGLGGMRHNTVIVGWPYGWRQSTEERSWKVFLDTVKVIAAKELALLVPRGIENFPDNKTRLDGPIDVWWIVHDGGMLILLSFLLKQHKVWKNCHLRIFTVAQLADNSIQLKKDLETFLYQLRINAEVFVEEMYDSDISAYTVERTLDMEKRAQMLRELKLGRRGTVGQFSSQDRNNCVGQETEGSDEEEKGGRGGGGSLSVNLLHHDLLFHLSVFLCRNEGKLMRMHTAVRLNSAIRIKSGSAALVIINFPAPPAKLAAEENYMEYLEALTEGLDRVLMVRGSGQEVVTIYS</sequence>
<keyword evidence="6 17" id="KW-0812">Transmembrane</keyword>
<dbReference type="PANTHER" id="PTHR11827">
    <property type="entry name" value="SOLUTE CARRIER FAMILY 12, CATION COTRANSPORTERS"/>
    <property type="match status" value="1"/>
</dbReference>
<evidence type="ECO:0000256" key="5">
    <source>
        <dbReference type="ARBA" id="ARBA00022553"/>
    </source>
</evidence>
<evidence type="ECO:0000256" key="14">
    <source>
        <dbReference type="ARBA" id="ARBA00046331"/>
    </source>
</evidence>
<keyword evidence="13" id="KW-0868">Chloride</keyword>
<dbReference type="Pfam" id="PF00324">
    <property type="entry name" value="AA_permease"/>
    <property type="match status" value="2"/>
</dbReference>
<dbReference type="STRING" id="283909.R7TDZ3"/>